<dbReference type="Proteomes" id="UP000604161">
    <property type="component" value="Unassembled WGS sequence"/>
</dbReference>
<reference evidence="1 2" key="1">
    <citation type="submission" date="2020-09" db="EMBL/GenBank/DDBJ databases">
        <title>Marinomonas sp. nov., isolated from the cysticercosis algae of Qingdao, China.</title>
        <authorList>
            <person name="Sun X."/>
        </authorList>
    </citation>
    <scope>NUCLEOTIDE SEQUENCE [LARGE SCALE GENOMIC DNA]</scope>
    <source>
        <strain evidence="1 2">SM2066</strain>
    </source>
</reference>
<dbReference type="PANTHER" id="PTHR37943">
    <property type="entry name" value="PROTEIN VES"/>
    <property type="match status" value="1"/>
</dbReference>
<proteinExistence type="predicted"/>
<dbReference type="Gene3D" id="2.60.120.10">
    <property type="entry name" value="Jelly Rolls"/>
    <property type="match status" value="1"/>
</dbReference>
<evidence type="ECO:0000313" key="2">
    <source>
        <dbReference type="Proteomes" id="UP000604161"/>
    </source>
</evidence>
<dbReference type="InterPro" id="IPR014710">
    <property type="entry name" value="RmlC-like_jellyroll"/>
</dbReference>
<protein>
    <submittedName>
        <fullName evidence="1">HutD family protein</fullName>
    </submittedName>
</protein>
<organism evidence="1 2">
    <name type="scientific">Marinomonas colpomeniae</name>
    <dbReference type="NCBI Taxonomy" id="2774408"/>
    <lineage>
        <taxon>Bacteria</taxon>
        <taxon>Pseudomonadati</taxon>
        <taxon>Pseudomonadota</taxon>
        <taxon>Gammaproteobacteria</taxon>
        <taxon>Oceanospirillales</taxon>
        <taxon>Oceanospirillaceae</taxon>
        <taxon>Marinomonas</taxon>
    </lineage>
</organism>
<dbReference type="PANTHER" id="PTHR37943:SF1">
    <property type="entry name" value="PROTEIN VES"/>
    <property type="match status" value="1"/>
</dbReference>
<gene>
    <name evidence="1" type="ORF">IF202_09000</name>
</gene>
<dbReference type="Pfam" id="PF05962">
    <property type="entry name" value="HutD"/>
    <property type="match status" value="1"/>
</dbReference>
<dbReference type="InterPro" id="IPR011051">
    <property type="entry name" value="RmlC_Cupin_sf"/>
</dbReference>
<dbReference type="SUPFAM" id="SSF51182">
    <property type="entry name" value="RmlC-like cupins"/>
    <property type="match status" value="1"/>
</dbReference>
<sequence length="210" mass="23130">MLKANKNSSISIIKQSDYKRMPWKNGLGETLEIHLAEDADGVRFRISQAAVVADGVFSDFNTMYRTLVLLSGNGMTLRHAPSKDIQQDSIIKNILTNILDIAQFPGGVETHATLKKGSIEDLNIIVREADTKADVISCFAPHTIEATTHEEILFEGFYANQDCIFSIEENATETDSVTLNAQDFIQFKANSIMTLLSGSGVFIQVLSLSK</sequence>
<dbReference type="InterPro" id="IPR010282">
    <property type="entry name" value="Uncharacterised_HutD/Ves"/>
</dbReference>
<accession>A0ABR8NYR8</accession>
<keyword evidence="2" id="KW-1185">Reference proteome</keyword>
<comment type="caution">
    <text evidence="1">The sequence shown here is derived from an EMBL/GenBank/DDBJ whole genome shotgun (WGS) entry which is preliminary data.</text>
</comment>
<dbReference type="EMBL" id="JACYFC010000002">
    <property type="protein sequence ID" value="MBD5771191.1"/>
    <property type="molecule type" value="Genomic_DNA"/>
</dbReference>
<evidence type="ECO:0000313" key="1">
    <source>
        <dbReference type="EMBL" id="MBD5771191.1"/>
    </source>
</evidence>
<name>A0ABR8NYR8_9GAMM</name>
<dbReference type="RefSeq" id="WP_191594532.1">
    <property type="nucleotide sequence ID" value="NZ_JACYFC010000002.1"/>
</dbReference>